<keyword evidence="2" id="KW-1185">Reference proteome</keyword>
<evidence type="ECO:0008006" key="3">
    <source>
        <dbReference type="Google" id="ProtNLM"/>
    </source>
</evidence>
<evidence type="ECO:0000313" key="1">
    <source>
        <dbReference type="EMBL" id="GAA4344657.1"/>
    </source>
</evidence>
<dbReference type="RefSeq" id="WP_345258408.1">
    <property type="nucleotide sequence ID" value="NZ_BAABGY010000020.1"/>
</dbReference>
<reference evidence="2" key="1">
    <citation type="journal article" date="2019" name="Int. J. Syst. Evol. Microbiol.">
        <title>The Global Catalogue of Microorganisms (GCM) 10K type strain sequencing project: providing services to taxonomists for standard genome sequencing and annotation.</title>
        <authorList>
            <consortium name="The Broad Institute Genomics Platform"/>
            <consortium name="The Broad Institute Genome Sequencing Center for Infectious Disease"/>
            <person name="Wu L."/>
            <person name="Ma J."/>
        </authorList>
    </citation>
    <scope>NUCLEOTIDE SEQUENCE [LARGE SCALE GENOMIC DNA]</scope>
    <source>
        <strain evidence="2">JCM 17919</strain>
    </source>
</reference>
<sequence>MEQPALNILFEIPHVRFVSLGADGYCLIVEDTAVNDFVEDHLWDDYEYSATSVSMDTEESIPLYYNYLPPELPADEFIEALRRLDPADVEKVFQSNQ</sequence>
<accession>A0ABP8HUK1</accession>
<organism evidence="1 2">
    <name type="scientific">Flaviaesturariibacter amylovorans</name>
    <dbReference type="NCBI Taxonomy" id="1084520"/>
    <lineage>
        <taxon>Bacteria</taxon>
        <taxon>Pseudomonadati</taxon>
        <taxon>Bacteroidota</taxon>
        <taxon>Chitinophagia</taxon>
        <taxon>Chitinophagales</taxon>
        <taxon>Chitinophagaceae</taxon>
        <taxon>Flaviaestuariibacter</taxon>
    </lineage>
</organism>
<comment type="caution">
    <text evidence="1">The sequence shown here is derived from an EMBL/GenBank/DDBJ whole genome shotgun (WGS) entry which is preliminary data.</text>
</comment>
<gene>
    <name evidence="1" type="ORF">GCM10023184_46190</name>
</gene>
<evidence type="ECO:0000313" key="2">
    <source>
        <dbReference type="Proteomes" id="UP001501725"/>
    </source>
</evidence>
<name>A0ABP8HUK1_9BACT</name>
<protein>
    <recommendedName>
        <fullName evidence="3">DUF4265 domain-containing protein</fullName>
    </recommendedName>
</protein>
<dbReference type="EMBL" id="BAABGY010000020">
    <property type="protein sequence ID" value="GAA4344657.1"/>
    <property type="molecule type" value="Genomic_DNA"/>
</dbReference>
<dbReference type="Proteomes" id="UP001501725">
    <property type="component" value="Unassembled WGS sequence"/>
</dbReference>
<proteinExistence type="predicted"/>